<feature type="region of interest" description="Disordered" evidence="2">
    <location>
        <begin position="1"/>
        <end position="24"/>
    </location>
</feature>
<name>A0A9P8L9W0_9PEZI</name>
<dbReference type="Pfam" id="PF00098">
    <property type="entry name" value="zf-CCHC"/>
    <property type="match status" value="1"/>
</dbReference>
<protein>
    <recommendedName>
        <fullName evidence="3">CCHC-type domain-containing protein</fullName>
    </recommendedName>
</protein>
<evidence type="ECO:0000256" key="1">
    <source>
        <dbReference type="PROSITE-ProRule" id="PRU00047"/>
    </source>
</evidence>
<accession>A0A9P8L9W0</accession>
<dbReference type="Proteomes" id="UP000750711">
    <property type="component" value="Unassembled WGS sequence"/>
</dbReference>
<gene>
    <name evidence="4" type="ORF">GP486_004997</name>
</gene>
<keyword evidence="1" id="KW-0479">Metal-binding</keyword>
<dbReference type="InterPro" id="IPR036875">
    <property type="entry name" value="Znf_CCHC_sf"/>
</dbReference>
<keyword evidence="1" id="KW-0862">Zinc</keyword>
<sequence>ATTEQASAWQISKTMEGEKAPQPTCEQPVATTELKCYNCFGLGHISRNCSNPKTEKTKQILAAKLAEVLARAQPEQKVENELP</sequence>
<dbReference type="EMBL" id="JAGHQM010000876">
    <property type="protein sequence ID" value="KAH0558341.1"/>
    <property type="molecule type" value="Genomic_DNA"/>
</dbReference>
<dbReference type="SUPFAM" id="SSF57756">
    <property type="entry name" value="Retrovirus zinc finger-like domains"/>
    <property type="match status" value="1"/>
</dbReference>
<reference evidence="4" key="1">
    <citation type="submission" date="2021-03" db="EMBL/GenBank/DDBJ databases">
        <title>Comparative genomics and phylogenomic investigation of the class Geoglossomycetes provide insights into ecological specialization and systematics.</title>
        <authorList>
            <person name="Melie T."/>
            <person name="Pirro S."/>
            <person name="Miller A.N."/>
            <person name="Quandt A."/>
        </authorList>
    </citation>
    <scope>NUCLEOTIDE SEQUENCE</scope>
    <source>
        <strain evidence="4">CAQ_001_2017</strain>
    </source>
</reference>
<evidence type="ECO:0000313" key="5">
    <source>
        <dbReference type="Proteomes" id="UP000750711"/>
    </source>
</evidence>
<dbReference type="PROSITE" id="PS50158">
    <property type="entry name" value="ZF_CCHC"/>
    <property type="match status" value="1"/>
</dbReference>
<dbReference type="InterPro" id="IPR001878">
    <property type="entry name" value="Znf_CCHC"/>
</dbReference>
<dbReference type="GO" id="GO:0003676">
    <property type="term" value="F:nucleic acid binding"/>
    <property type="evidence" value="ECO:0007669"/>
    <property type="project" value="InterPro"/>
</dbReference>
<feature type="compositionally biased region" description="Polar residues" evidence="2">
    <location>
        <begin position="1"/>
        <end position="13"/>
    </location>
</feature>
<evidence type="ECO:0000256" key="2">
    <source>
        <dbReference type="SAM" id="MobiDB-lite"/>
    </source>
</evidence>
<evidence type="ECO:0000259" key="3">
    <source>
        <dbReference type="PROSITE" id="PS50158"/>
    </source>
</evidence>
<feature type="domain" description="CCHC-type" evidence="3">
    <location>
        <begin position="35"/>
        <end position="51"/>
    </location>
</feature>
<proteinExistence type="predicted"/>
<evidence type="ECO:0000313" key="4">
    <source>
        <dbReference type="EMBL" id="KAH0558341.1"/>
    </source>
</evidence>
<comment type="caution">
    <text evidence="4">The sequence shown here is derived from an EMBL/GenBank/DDBJ whole genome shotgun (WGS) entry which is preliminary data.</text>
</comment>
<organism evidence="4 5">
    <name type="scientific">Trichoglossum hirsutum</name>
    <dbReference type="NCBI Taxonomy" id="265104"/>
    <lineage>
        <taxon>Eukaryota</taxon>
        <taxon>Fungi</taxon>
        <taxon>Dikarya</taxon>
        <taxon>Ascomycota</taxon>
        <taxon>Pezizomycotina</taxon>
        <taxon>Geoglossomycetes</taxon>
        <taxon>Geoglossales</taxon>
        <taxon>Geoglossaceae</taxon>
        <taxon>Trichoglossum</taxon>
    </lineage>
</organism>
<dbReference type="AlphaFoldDB" id="A0A9P8L9W0"/>
<dbReference type="SMART" id="SM00343">
    <property type="entry name" value="ZnF_C2HC"/>
    <property type="match status" value="1"/>
</dbReference>
<keyword evidence="5" id="KW-1185">Reference proteome</keyword>
<dbReference type="GO" id="GO:0008270">
    <property type="term" value="F:zinc ion binding"/>
    <property type="evidence" value="ECO:0007669"/>
    <property type="project" value="UniProtKB-KW"/>
</dbReference>
<keyword evidence="1" id="KW-0863">Zinc-finger</keyword>
<feature type="non-terminal residue" evidence="4">
    <location>
        <position position="1"/>
    </location>
</feature>
<dbReference type="Gene3D" id="4.10.60.10">
    <property type="entry name" value="Zinc finger, CCHC-type"/>
    <property type="match status" value="1"/>
</dbReference>